<dbReference type="Gene3D" id="3.90.550.10">
    <property type="entry name" value="Spore Coat Polysaccharide Biosynthesis Protein SpsA, Chain A"/>
    <property type="match status" value="1"/>
</dbReference>
<dbReference type="EC" id="2.4.-.-" evidence="2"/>
<accession>A0ABT7X1Q4</accession>
<organism evidence="2 3">
    <name type="scientific">Bacteroides gallinaceum</name>
    <dbReference type="NCBI Taxonomy" id="1462571"/>
    <lineage>
        <taxon>Bacteria</taxon>
        <taxon>Pseudomonadati</taxon>
        <taxon>Bacteroidota</taxon>
        <taxon>Bacteroidia</taxon>
        <taxon>Bacteroidales</taxon>
        <taxon>Bacteroidaceae</taxon>
        <taxon>Bacteroides</taxon>
    </lineage>
</organism>
<name>A0ABT7X1Q4_9BACE</name>
<evidence type="ECO:0000313" key="3">
    <source>
        <dbReference type="Proteomes" id="UP001167871"/>
    </source>
</evidence>
<keyword evidence="2" id="KW-0808">Transferase</keyword>
<gene>
    <name evidence="2" type="ORF">QVO10_01145</name>
</gene>
<reference evidence="2" key="1">
    <citation type="submission" date="2023-06" db="EMBL/GenBank/DDBJ databases">
        <authorList>
            <person name="Zeman M."/>
            <person name="Kubasova T."/>
            <person name="Jahodarova E."/>
            <person name="Nykrynova M."/>
            <person name="Rychlik I."/>
        </authorList>
    </citation>
    <scope>NUCLEOTIDE SEQUENCE</scope>
    <source>
        <strain evidence="2">84_SSukc20</strain>
    </source>
</reference>
<evidence type="ECO:0000259" key="1">
    <source>
        <dbReference type="Pfam" id="PF00535"/>
    </source>
</evidence>
<evidence type="ECO:0000313" key="2">
    <source>
        <dbReference type="EMBL" id="MDN0048002.1"/>
    </source>
</evidence>
<dbReference type="EMBL" id="JAUEII010000002">
    <property type="protein sequence ID" value="MDN0048002.1"/>
    <property type="molecule type" value="Genomic_DNA"/>
</dbReference>
<proteinExistence type="predicted"/>
<feature type="domain" description="Glycosyltransferase 2-like" evidence="1">
    <location>
        <begin position="6"/>
        <end position="125"/>
    </location>
</feature>
<dbReference type="PANTHER" id="PTHR43685">
    <property type="entry name" value="GLYCOSYLTRANSFERASE"/>
    <property type="match status" value="1"/>
</dbReference>
<dbReference type="GO" id="GO:0016757">
    <property type="term" value="F:glycosyltransferase activity"/>
    <property type="evidence" value="ECO:0007669"/>
    <property type="project" value="UniProtKB-KW"/>
</dbReference>
<dbReference type="InterPro" id="IPR001173">
    <property type="entry name" value="Glyco_trans_2-like"/>
</dbReference>
<dbReference type="PANTHER" id="PTHR43685:SF2">
    <property type="entry name" value="GLYCOSYLTRANSFERASE 2-LIKE DOMAIN-CONTAINING PROTEIN"/>
    <property type="match status" value="1"/>
</dbReference>
<dbReference type="InterPro" id="IPR029044">
    <property type="entry name" value="Nucleotide-diphossugar_trans"/>
</dbReference>
<reference evidence="2" key="2">
    <citation type="submission" date="2024-05" db="EMBL/GenBank/DDBJ databases">
        <title>Identification and characterization of horizontal gene transfer across gut microbiota members of farm animals based on homology search.</title>
        <authorList>
            <person name="Schwarzerova J."/>
            <person name="Nykrynova M."/>
            <person name="Jureckova K."/>
            <person name="Cejkova D."/>
            <person name="Rychlik I."/>
        </authorList>
    </citation>
    <scope>NUCLEOTIDE SEQUENCE</scope>
    <source>
        <strain evidence="2">84_SSukc20</strain>
    </source>
</reference>
<dbReference type="Pfam" id="PF00535">
    <property type="entry name" value="Glycos_transf_2"/>
    <property type="match status" value="1"/>
</dbReference>
<dbReference type="RefSeq" id="WP_301638866.1">
    <property type="nucleotide sequence ID" value="NZ_JAUEII010000002.1"/>
</dbReference>
<keyword evidence="2" id="KW-0328">Glycosyltransferase</keyword>
<keyword evidence="3" id="KW-1185">Reference proteome</keyword>
<dbReference type="SUPFAM" id="SSF53448">
    <property type="entry name" value="Nucleotide-diphospho-sugar transferases"/>
    <property type="match status" value="1"/>
</dbReference>
<dbReference type="Proteomes" id="UP001167871">
    <property type="component" value="Unassembled WGS sequence"/>
</dbReference>
<comment type="caution">
    <text evidence="2">The sequence shown here is derived from an EMBL/GenBank/DDBJ whole genome shotgun (WGS) entry which is preliminary data.</text>
</comment>
<sequence>MMEGISVIVPTLNRDSYLVATIKCLLKQDFEPPYEIIVVDQSSHINSTVVELEQKSHIIKYYHILGFRGLPEARNFGVQHAKYDFILFLDDDIMCDDKLLKEHYKYLIKKEIGVVAGGITEKFRTELKVNDIGKFCFFSCAPKTGFHIKHSGYVDHAKGANYSIKKNVFLEVGGVDEYLSLGVALLEETELCLRVKERGYKVYFNYNAHVWHLAADTGGCRVVDIEKYVQSFVHNQALVISRHLKWYHYPTAFFCLFRRVISLIISYHKPSLFILFLRSCKCGFRRGKLKPKYTDFRVVEC</sequence>
<protein>
    <submittedName>
        <fullName evidence="2">Glycosyltransferase</fullName>
        <ecNumber evidence="2">2.4.-.-</ecNumber>
    </submittedName>
</protein>
<dbReference type="InterPro" id="IPR050834">
    <property type="entry name" value="Glycosyltransf_2"/>
</dbReference>